<evidence type="ECO:0000259" key="3">
    <source>
        <dbReference type="Pfam" id="PF02469"/>
    </source>
</evidence>
<reference evidence="4 5" key="1">
    <citation type="journal article" date="2018" name="PLoS Genet.">
        <title>Population sequencing reveals clonal diversity and ancestral inbreeding in the grapevine cultivar Chardonnay.</title>
        <authorList>
            <person name="Roach M.J."/>
            <person name="Johnson D.L."/>
            <person name="Bohlmann J."/>
            <person name="van Vuuren H.J."/>
            <person name="Jones S.J."/>
            <person name="Pretorius I.S."/>
            <person name="Schmidt S.A."/>
            <person name="Borneman A.R."/>
        </authorList>
    </citation>
    <scope>NUCLEOTIDE SEQUENCE [LARGE SCALE GENOMIC DNA]</scope>
    <source>
        <strain evidence="5">cv. Chardonnay</strain>
        <tissue evidence="4">Leaf</tissue>
    </source>
</reference>
<dbReference type="EMBL" id="QGNW01000340">
    <property type="protein sequence ID" value="RVW75849.1"/>
    <property type="molecule type" value="Genomic_DNA"/>
</dbReference>
<evidence type="ECO:0000256" key="2">
    <source>
        <dbReference type="SAM" id="MobiDB-lite"/>
    </source>
</evidence>
<feature type="region of interest" description="Disordered" evidence="2">
    <location>
        <begin position="29"/>
        <end position="73"/>
    </location>
</feature>
<dbReference type="InterPro" id="IPR036378">
    <property type="entry name" value="FAS1_dom_sf"/>
</dbReference>
<comment type="similarity">
    <text evidence="1">Belongs to the fasciclin-like AGP family.</text>
</comment>
<feature type="compositionally biased region" description="Polar residues" evidence="2">
    <location>
        <begin position="29"/>
        <end position="39"/>
    </location>
</feature>
<comment type="caution">
    <text evidence="4">The sequence shown here is derived from an EMBL/GenBank/DDBJ whole genome shotgun (WGS) entry which is preliminary data.</text>
</comment>
<evidence type="ECO:0000313" key="4">
    <source>
        <dbReference type="EMBL" id="RVW75849.1"/>
    </source>
</evidence>
<dbReference type="AlphaFoldDB" id="A0A438GUG3"/>
<sequence>MDVQINTKLQKKYDPGFTIFAPTDSAFSNLKQGRSSAPWTRTPPAPPPLPPEFKNVSPPSNDPPGSISSSVDSSDATCLRYAPTAISFGVAPLPLWLLIECWLIMV</sequence>
<dbReference type="Pfam" id="PF02469">
    <property type="entry name" value="Fasciclin"/>
    <property type="match status" value="1"/>
</dbReference>
<protein>
    <recommendedName>
        <fullName evidence="3">FAS1 domain-containing protein</fullName>
    </recommendedName>
</protein>
<evidence type="ECO:0000313" key="5">
    <source>
        <dbReference type="Proteomes" id="UP000288805"/>
    </source>
</evidence>
<organism evidence="4 5">
    <name type="scientific">Vitis vinifera</name>
    <name type="common">Grape</name>
    <dbReference type="NCBI Taxonomy" id="29760"/>
    <lineage>
        <taxon>Eukaryota</taxon>
        <taxon>Viridiplantae</taxon>
        <taxon>Streptophyta</taxon>
        <taxon>Embryophyta</taxon>
        <taxon>Tracheophyta</taxon>
        <taxon>Spermatophyta</taxon>
        <taxon>Magnoliopsida</taxon>
        <taxon>eudicotyledons</taxon>
        <taxon>Gunneridae</taxon>
        <taxon>Pentapetalae</taxon>
        <taxon>rosids</taxon>
        <taxon>Vitales</taxon>
        <taxon>Vitaceae</taxon>
        <taxon>Viteae</taxon>
        <taxon>Vitis</taxon>
    </lineage>
</organism>
<dbReference type="InterPro" id="IPR000782">
    <property type="entry name" value="FAS1_domain"/>
</dbReference>
<feature type="domain" description="FAS1" evidence="3">
    <location>
        <begin position="6"/>
        <end position="35"/>
    </location>
</feature>
<evidence type="ECO:0000256" key="1">
    <source>
        <dbReference type="ARBA" id="ARBA00007843"/>
    </source>
</evidence>
<gene>
    <name evidence="4" type="ORF">CK203_055075</name>
</gene>
<proteinExistence type="inferred from homology"/>
<accession>A0A438GUG3</accession>
<feature type="compositionally biased region" description="Pro residues" evidence="2">
    <location>
        <begin position="41"/>
        <end position="51"/>
    </location>
</feature>
<dbReference type="Proteomes" id="UP000288805">
    <property type="component" value="Unassembled WGS sequence"/>
</dbReference>
<dbReference type="SUPFAM" id="SSF82153">
    <property type="entry name" value="FAS1 domain"/>
    <property type="match status" value="1"/>
</dbReference>
<name>A0A438GUG3_VITVI</name>